<proteinExistence type="predicted"/>
<dbReference type="EMBL" id="KZ679130">
    <property type="protein sequence ID" value="PTB77848.1"/>
    <property type="molecule type" value="Genomic_DNA"/>
</dbReference>
<evidence type="ECO:0000313" key="2">
    <source>
        <dbReference type="Proteomes" id="UP000240760"/>
    </source>
</evidence>
<name>A0A2T4C8J8_TRILO</name>
<protein>
    <submittedName>
        <fullName evidence="1">Uncharacterized protein</fullName>
    </submittedName>
</protein>
<dbReference type="AlphaFoldDB" id="A0A2T4C8J8"/>
<sequence>MLNAMFQHLGSKQSNFAMALVTGDAGQKRPSGSSGFFNKCKSFQAGVSGETLCWLYAPETENAQRINSVKYCRRSAHVPSSQGQDGFDRCLPRRVKEAQDREGIKQFSRARGNLQPSFGTPEPCSFDPEIQVPDRRCETQRLPTHRASDAAAWCRVLPSTSPQQSVPFLTLSEA</sequence>
<keyword evidence="2" id="KW-1185">Reference proteome</keyword>
<organism evidence="1 2">
    <name type="scientific">Trichoderma longibrachiatum ATCC 18648</name>
    <dbReference type="NCBI Taxonomy" id="983965"/>
    <lineage>
        <taxon>Eukaryota</taxon>
        <taxon>Fungi</taxon>
        <taxon>Dikarya</taxon>
        <taxon>Ascomycota</taxon>
        <taxon>Pezizomycotina</taxon>
        <taxon>Sordariomycetes</taxon>
        <taxon>Hypocreomycetidae</taxon>
        <taxon>Hypocreales</taxon>
        <taxon>Hypocreaceae</taxon>
        <taxon>Trichoderma</taxon>
    </lineage>
</organism>
<accession>A0A2T4C8J8</accession>
<reference evidence="1 2" key="1">
    <citation type="submission" date="2016-07" db="EMBL/GenBank/DDBJ databases">
        <title>Multiple horizontal gene transfer events from other fungi enriched the ability of initially mycotrophic Trichoderma (Ascomycota) to feed on dead plant biomass.</title>
        <authorList>
            <consortium name="DOE Joint Genome Institute"/>
            <person name="Aerts A."/>
            <person name="Atanasova L."/>
            <person name="Chenthamara K."/>
            <person name="Zhang J."/>
            <person name="Grujic M."/>
            <person name="Henrissat B."/>
            <person name="Kuo A."/>
            <person name="Salamov A."/>
            <person name="Lipzen A."/>
            <person name="Labutti K."/>
            <person name="Barry K."/>
            <person name="Miao Y."/>
            <person name="Rahimi M.J."/>
            <person name="Shen Q."/>
            <person name="Grigoriev I.V."/>
            <person name="Kubicek C.P."/>
            <person name="Druzhinina I.S."/>
        </authorList>
    </citation>
    <scope>NUCLEOTIDE SEQUENCE [LARGE SCALE GENOMIC DNA]</scope>
    <source>
        <strain evidence="1 2">ATCC 18648</strain>
    </source>
</reference>
<gene>
    <name evidence="1" type="ORF">M440DRAFT_293500</name>
</gene>
<dbReference type="Proteomes" id="UP000240760">
    <property type="component" value="Unassembled WGS sequence"/>
</dbReference>
<evidence type="ECO:0000313" key="1">
    <source>
        <dbReference type="EMBL" id="PTB77848.1"/>
    </source>
</evidence>